<gene>
    <name evidence="2" type="ORF">CGLY_14390</name>
</gene>
<feature type="compositionally biased region" description="Polar residues" evidence="1">
    <location>
        <begin position="142"/>
        <end position="151"/>
    </location>
</feature>
<feature type="compositionally biased region" description="Acidic residues" evidence="1">
    <location>
        <begin position="395"/>
        <end position="406"/>
    </location>
</feature>
<dbReference type="HOGENOM" id="CLU_555194_0_0_11"/>
<dbReference type="Proteomes" id="UP000023703">
    <property type="component" value="Chromosome"/>
</dbReference>
<feature type="compositionally biased region" description="Polar residues" evidence="1">
    <location>
        <begin position="32"/>
        <end position="41"/>
    </location>
</feature>
<feature type="region of interest" description="Disordered" evidence="1">
    <location>
        <begin position="363"/>
        <end position="553"/>
    </location>
</feature>
<feature type="compositionally biased region" description="Acidic residues" evidence="1">
    <location>
        <begin position="539"/>
        <end position="553"/>
    </location>
</feature>
<evidence type="ECO:0000313" key="3">
    <source>
        <dbReference type="Proteomes" id="UP000023703"/>
    </source>
</evidence>
<dbReference type="EMBL" id="CP006842">
    <property type="protein sequence ID" value="AHW65314.1"/>
    <property type="molecule type" value="Genomic_DNA"/>
</dbReference>
<feature type="compositionally biased region" description="Low complexity" evidence="1">
    <location>
        <begin position="70"/>
        <end position="83"/>
    </location>
</feature>
<dbReference type="CDD" id="cd21904">
    <property type="entry name" value="TtfA-like"/>
    <property type="match status" value="1"/>
</dbReference>
<name>X5DVJ3_9CORY</name>
<accession>X5DVJ3</accession>
<feature type="region of interest" description="Disordered" evidence="1">
    <location>
        <begin position="32"/>
        <end position="152"/>
    </location>
</feature>
<dbReference type="AlphaFoldDB" id="X5DVJ3"/>
<dbReference type="KEGG" id="cgy:CGLY_14390"/>
<proteinExistence type="predicted"/>
<dbReference type="eggNOG" id="ENOG502ZNE6">
    <property type="taxonomic scope" value="Bacteria"/>
</dbReference>
<feature type="compositionally biased region" description="Low complexity" evidence="1">
    <location>
        <begin position="105"/>
        <end position="125"/>
    </location>
</feature>
<sequence length="553" mass="58285">MLGMMSVAVVALLLGLALLVSAAGLFWRASKQPSARQSRQVPASAEVEDDPTSGGLTDQRAVPPAGQLTESAPAPEPESQQEPRPAPDSVSDPEPAPELENVVTEADVPADPAPGAAPVGEPIPASRQDVASGVDEADDTASPASETSSNGLFAGRRARRQWAQSHGYEYAKEDRYLPGEWPDSLMTLIRADAAAGSATTVARDLVSGFTGGHQFHLAEVNGITVVALRREVFSPVQVHLSDGAAMPAGMRHSELCDRPPYTGYSSDNRALDRMLDSRVDASLHALAGSVSDIAFSTTWVAMKMARRTDPPIWDHVIVQGRALVAASRVLPPRVTSQELDMTNADPTRPRVRGTVEAAVVEEHAGEAQEQESQDEAPAQRGHLRAVPDTAPPESTPDEADGVDETSAENHPDGDVGVDRPRMERSTTPVDFPTRSESQTMGDISGFPDEEDEEAVDADPIPAVGEDPEHSRTASGGGPRVIRAADQRSTIFGDDEDSAGTTSAEVDIIGGAAGPASGGRHRAPSARHARHAGESGEQADYPEVDAEVVDPEDN</sequence>
<protein>
    <submittedName>
        <fullName evidence="2">Putative secreted protein</fullName>
    </submittedName>
</protein>
<feature type="compositionally biased region" description="Basic and acidic residues" evidence="1">
    <location>
        <begin position="407"/>
        <end position="424"/>
    </location>
</feature>
<dbReference type="STRING" id="1404245.CGLY_14390"/>
<keyword evidence="3" id="KW-1185">Reference proteome</keyword>
<dbReference type="InterPro" id="IPR049726">
    <property type="entry name" value="TtfA-like_core"/>
</dbReference>
<evidence type="ECO:0000313" key="2">
    <source>
        <dbReference type="EMBL" id="AHW65314.1"/>
    </source>
</evidence>
<organism evidence="2 3">
    <name type="scientific">Corynebacterium glyciniphilum AJ 3170</name>
    <dbReference type="NCBI Taxonomy" id="1404245"/>
    <lineage>
        <taxon>Bacteria</taxon>
        <taxon>Bacillati</taxon>
        <taxon>Actinomycetota</taxon>
        <taxon>Actinomycetes</taxon>
        <taxon>Mycobacteriales</taxon>
        <taxon>Corynebacteriaceae</taxon>
        <taxon>Corynebacterium</taxon>
    </lineage>
</organism>
<feature type="compositionally biased region" description="Basic residues" evidence="1">
    <location>
        <begin position="518"/>
        <end position="529"/>
    </location>
</feature>
<evidence type="ECO:0000256" key="1">
    <source>
        <dbReference type="SAM" id="MobiDB-lite"/>
    </source>
</evidence>
<reference evidence="2 3" key="1">
    <citation type="journal article" date="2015" name="Int. J. Syst. Evol. Microbiol.">
        <title>Revisiting Corynebacterium glyciniphilum (ex Kubota et al., 1972) sp. nov., nom. rev., isolated from putrefied banana.</title>
        <authorList>
            <person name="Al-Dilaimi A."/>
            <person name="Bednarz H."/>
            <person name="Lomker A."/>
            <person name="Niehaus K."/>
            <person name="Kalinowski J."/>
            <person name="Ruckert C."/>
        </authorList>
    </citation>
    <scope>NUCLEOTIDE SEQUENCE [LARGE SCALE GENOMIC DNA]</scope>
    <source>
        <strain evidence="2">AJ 3170</strain>
    </source>
</reference>
<feature type="compositionally biased region" description="Acidic residues" evidence="1">
    <location>
        <begin position="447"/>
        <end position="456"/>
    </location>
</feature>